<proteinExistence type="predicted"/>
<gene>
    <name evidence="1" type="ORF">Bathy07g03210</name>
</gene>
<dbReference type="GeneID" id="19014810"/>
<keyword evidence="2" id="KW-1185">Reference proteome</keyword>
<dbReference type="EMBL" id="FO082272">
    <property type="protein sequence ID" value="CCO65946.1"/>
    <property type="molecule type" value="Genomic_DNA"/>
</dbReference>
<dbReference type="RefSeq" id="XP_007511858.1">
    <property type="nucleotide sequence ID" value="XM_007511796.1"/>
</dbReference>
<accession>K8FE54</accession>
<dbReference type="STRING" id="41875.K8FE54"/>
<dbReference type="KEGG" id="bpg:Bathy07g03210"/>
<evidence type="ECO:0000313" key="2">
    <source>
        <dbReference type="Proteomes" id="UP000198341"/>
    </source>
</evidence>
<dbReference type="OrthoDB" id="549925at2759"/>
<name>K8FE54_9CHLO</name>
<dbReference type="AlphaFoldDB" id="K8FE54"/>
<reference evidence="1 2" key="1">
    <citation type="submission" date="2011-10" db="EMBL/GenBank/DDBJ databases">
        <authorList>
            <person name="Genoscope - CEA"/>
        </authorList>
    </citation>
    <scope>NUCLEOTIDE SEQUENCE [LARGE SCALE GENOMIC DNA]</scope>
    <source>
        <strain evidence="1 2">RCC 1105</strain>
    </source>
</reference>
<protein>
    <submittedName>
        <fullName evidence="1">Uncharacterized protein</fullName>
    </submittedName>
</protein>
<dbReference type="PANTHER" id="PTHR21521">
    <property type="entry name" value="AMUN, ISOFORM A"/>
    <property type="match status" value="1"/>
</dbReference>
<dbReference type="Proteomes" id="UP000198341">
    <property type="component" value="Chromosome 7"/>
</dbReference>
<sequence>MHKYDRAIKTLDAKQMQLHKEGKNKTKIKLEEKHRLIYDTIAKECRKRGHMNLSDVKAVYAFKMTRGKYRPMLMKYPEEWNAKAIERQTKKAFEMCAQMNDSSDFRNGKKILNVLSCFLKQPGMKGIGTATASLILSVYDVRFPFLSDEALAVVIPSYGKDPYTPLNYANFVSQIQKKRAKLLGEKNIHDKDAISHSDIEKALWTVASVNLEK</sequence>
<evidence type="ECO:0000313" key="1">
    <source>
        <dbReference type="EMBL" id="CCO65946.1"/>
    </source>
</evidence>
<organism evidence="1 2">
    <name type="scientific">Bathycoccus prasinos</name>
    <dbReference type="NCBI Taxonomy" id="41875"/>
    <lineage>
        <taxon>Eukaryota</taxon>
        <taxon>Viridiplantae</taxon>
        <taxon>Chlorophyta</taxon>
        <taxon>Mamiellophyceae</taxon>
        <taxon>Mamiellales</taxon>
        <taxon>Bathycoccaceae</taxon>
        <taxon>Bathycoccus</taxon>
    </lineage>
</organism>
<dbReference type="PANTHER" id="PTHR21521:SF0">
    <property type="entry name" value="AMUN, ISOFORM A"/>
    <property type="match status" value="1"/>
</dbReference>